<accession>A0A0J7KHJ2</accession>
<gene>
    <name evidence="1" type="ORF">RF55_10665</name>
</gene>
<comment type="caution">
    <text evidence="1">The sequence shown here is derived from an EMBL/GenBank/DDBJ whole genome shotgun (WGS) entry which is preliminary data.</text>
</comment>
<reference evidence="1 2" key="1">
    <citation type="submission" date="2015-04" db="EMBL/GenBank/DDBJ databases">
        <title>Lasius niger genome sequencing.</title>
        <authorList>
            <person name="Konorov E.A."/>
            <person name="Nikitin M.A."/>
            <person name="Kirill M.V."/>
            <person name="Chang P."/>
        </authorList>
    </citation>
    <scope>NUCLEOTIDE SEQUENCE [LARGE SCALE GENOMIC DNA]</scope>
    <source>
        <tissue evidence="1">Whole</tissue>
    </source>
</reference>
<dbReference type="Proteomes" id="UP000036403">
    <property type="component" value="Unassembled WGS sequence"/>
</dbReference>
<evidence type="ECO:0000313" key="2">
    <source>
        <dbReference type="Proteomes" id="UP000036403"/>
    </source>
</evidence>
<protein>
    <submittedName>
        <fullName evidence="1">Nuclease harbi1</fullName>
    </submittedName>
</protein>
<sequence>MYTHIYTVFEMAEQFLEWEFALLEERVHRYERRMEMRILRDAQNPFELPQAEFLAHFRLSPRLVMDIVDTLRVHLQKERINGLSLEIQVLVAINFYAHRSYQKPVGAHSSIVVSQPSAGRCINRVTNLFNEHLLHRWIQFPMIPEERQEARRKFALAPQPFEGAIGAIDCTYINILAPPRHKEAYVNHHGNHLLNVQAVMQAIHWNHGC</sequence>
<keyword evidence="2" id="KW-1185">Reference proteome</keyword>
<proteinExistence type="predicted"/>
<dbReference type="AlphaFoldDB" id="A0A0J7KHJ2"/>
<name>A0A0J7KHJ2_LASNI</name>
<dbReference type="PaxDb" id="67767-A0A0J7KHJ2"/>
<evidence type="ECO:0000313" key="1">
    <source>
        <dbReference type="EMBL" id="KMQ89681.1"/>
    </source>
</evidence>
<dbReference type="OrthoDB" id="6581538at2759"/>
<organism evidence="1 2">
    <name type="scientific">Lasius niger</name>
    <name type="common">Black garden ant</name>
    <dbReference type="NCBI Taxonomy" id="67767"/>
    <lineage>
        <taxon>Eukaryota</taxon>
        <taxon>Metazoa</taxon>
        <taxon>Ecdysozoa</taxon>
        <taxon>Arthropoda</taxon>
        <taxon>Hexapoda</taxon>
        <taxon>Insecta</taxon>
        <taxon>Pterygota</taxon>
        <taxon>Neoptera</taxon>
        <taxon>Endopterygota</taxon>
        <taxon>Hymenoptera</taxon>
        <taxon>Apocrita</taxon>
        <taxon>Aculeata</taxon>
        <taxon>Formicoidea</taxon>
        <taxon>Formicidae</taxon>
        <taxon>Formicinae</taxon>
        <taxon>Lasius</taxon>
        <taxon>Lasius</taxon>
    </lineage>
</organism>
<dbReference type="EMBL" id="LBMM01007503">
    <property type="protein sequence ID" value="KMQ89681.1"/>
    <property type="molecule type" value="Genomic_DNA"/>
</dbReference>